<sequence>MTRDDRVATNPLTDEQVVIRETINNLVDSARLDVLRALAEQTQTPSAINAQGVVTRQTASDHLARFTERGLTKPVAEQCGYELTAGGKITLEAIETCLDVLDSDQLACLTRSTHALDVLNSLAAGSARPHELARAGADAPSRSTVQRMLSMCEAQSWSSTTGGTHRLTPAGQTVLDAYNDLALSIEQVVEKAPWLQRLDQCRSDLPVQALADAKVVVSSPDSPGLVVLAALSLCDRQFSQFRALTSIYNPPLFDAYNELLERGLPGEAIVDQSVYRELHEEGLQHFLDDSEFADFDIGWLEEELTLGIGVYDDRKVAIGAYNQTGAADHIAMLISTNQTVVDWGIELYNTYWEQAHRKAEQAPEVVSS</sequence>
<dbReference type="Pfam" id="PF25213">
    <property type="entry name" value="HVO_A0261_N"/>
    <property type="match status" value="2"/>
</dbReference>
<evidence type="ECO:0000259" key="2">
    <source>
        <dbReference type="Pfam" id="PF25213"/>
    </source>
</evidence>
<reference evidence="3 4" key="1">
    <citation type="submission" date="2021-06" db="EMBL/GenBank/DDBJ databases">
        <title>New haloarchaea isolates fom saline soil.</title>
        <authorList>
            <person name="Duran-Viseras A."/>
            <person name="Sanchez-Porro C.S."/>
            <person name="Ventosa A."/>
        </authorList>
    </citation>
    <scope>NUCLEOTIDE SEQUENCE [LARGE SCALE GENOMIC DNA]</scope>
    <source>
        <strain evidence="3 4">JCM 183640</strain>
    </source>
</reference>
<dbReference type="InterPro" id="IPR057527">
    <property type="entry name" value="HVO_A0261-like_N"/>
</dbReference>
<name>A0A8J8CAC5_9EURY</name>
<organism evidence="3 4">
    <name type="scientific">Haloarcula limicola</name>
    <dbReference type="NCBI Taxonomy" id="1429915"/>
    <lineage>
        <taxon>Archaea</taxon>
        <taxon>Methanobacteriati</taxon>
        <taxon>Methanobacteriota</taxon>
        <taxon>Stenosarchaea group</taxon>
        <taxon>Halobacteria</taxon>
        <taxon>Halobacteriales</taxon>
        <taxon>Haloarculaceae</taxon>
        <taxon>Haloarcula</taxon>
    </lineage>
</organism>
<keyword evidence="4" id="KW-1185">Reference proteome</keyword>
<dbReference type="OrthoDB" id="230100at2157"/>
<dbReference type="Proteomes" id="UP000766550">
    <property type="component" value="Unassembled WGS sequence"/>
</dbReference>
<evidence type="ECO:0000313" key="3">
    <source>
        <dbReference type="EMBL" id="MBV0926365.1"/>
    </source>
</evidence>
<dbReference type="InterPro" id="IPR013561">
    <property type="entry name" value="FilR1_middle_dom"/>
</dbReference>
<feature type="domain" description="Methanogenesis regulatory protein FilR1 middle" evidence="1">
    <location>
        <begin position="238"/>
        <end position="354"/>
    </location>
</feature>
<proteinExistence type="predicted"/>
<protein>
    <submittedName>
        <fullName evidence="3">DUF1724 domain-containing protein</fullName>
    </submittedName>
</protein>
<evidence type="ECO:0000259" key="1">
    <source>
        <dbReference type="Pfam" id="PF08350"/>
    </source>
</evidence>
<dbReference type="RefSeq" id="WP_162319470.1">
    <property type="nucleotide sequence ID" value="NZ_JAHQXF010000005.1"/>
</dbReference>
<evidence type="ECO:0000313" key="4">
    <source>
        <dbReference type="Proteomes" id="UP000766550"/>
    </source>
</evidence>
<dbReference type="Pfam" id="PF08350">
    <property type="entry name" value="FilR1_middle"/>
    <property type="match status" value="1"/>
</dbReference>
<feature type="domain" description="HVO-A0261-like N-terminal" evidence="2">
    <location>
        <begin position="104"/>
        <end position="185"/>
    </location>
</feature>
<comment type="caution">
    <text evidence="3">The sequence shown here is derived from an EMBL/GenBank/DDBJ whole genome shotgun (WGS) entry which is preliminary data.</text>
</comment>
<dbReference type="EMBL" id="JAHQXF010000005">
    <property type="protein sequence ID" value="MBV0926365.1"/>
    <property type="molecule type" value="Genomic_DNA"/>
</dbReference>
<accession>A0A8J8CAC5</accession>
<dbReference type="AlphaFoldDB" id="A0A8J8CAC5"/>
<gene>
    <name evidence="3" type="ORF">KTS45_19335</name>
</gene>
<feature type="domain" description="HVO-A0261-like N-terminal" evidence="2">
    <location>
        <begin position="22"/>
        <end position="103"/>
    </location>
</feature>